<evidence type="ECO:0000313" key="15">
    <source>
        <dbReference type="EMBL" id="BAL80999.1"/>
    </source>
</evidence>
<comment type="function">
    <text evidence="14">Catalyzes the dephosphorylation of undecaprenyl diphosphate (UPP). Confers resistance to bacitracin.</text>
</comment>
<dbReference type="GO" id="GO:0071555">
    <property type="term" value="P:cell wall organization"/>
    <property type="evidence" value="ECO:0007669"/>
    <property type="project" value="UniProtKB-KW"/>
</dbReference>
<keyword evidence="9 14" id="KW-0472">Membrane</keyword>
<evidence type="ECO:0000256" key="1">
    <source>
        <dbReference type="ARBA" id="ARBA00004651"/>
    </source>
</evidence>
<dbReference type="EC" id="3.6.1.27" evidence="3 14"/>
<evidence type="ECO:0000256" key="10">
    <source>
        <dbReference type="ARBA" id="ARBA00023251"/>
    </source>
</evidence>
<dbReference type="Proteomes" id="UP000004793">
    <property type="component" value="Chromosome"/>
</dbReference>
<accession>A0A7U6GEP2</accession>
<feature type="transmembrane region" description="Helical" evidence="14">
    <location>
        <begin position="85"/>
        <end position="108"/>
    </location>
</feature>
<feature type="transmembrane region" description="Helical" evidence="14">
    <location>
        <begin position="42"/>
        <end position="61"/>
    </location>
</feature>
<organism evidence="15 16">
    <name type="scientific">Caldisericum exile (strain DSM 21853 / NBRC 104410 / AZM16c01)</name>
    <dbReference type="NCBI Taxonomy" id="511051"/>
    <lineage>
        <taxon>Bacteria</taxon>
        <taxon>Pseudomonadati</taxon>
        <taxon>Caldisericota/Cryosericota group</taxon>
        <taxon>Caldisericota</taxon>
        <taxon>Caldisericia</taxon>
        <taxon>Caldisericales</taxon>
        <taxon>Caldisericaceae</taxon>
        <taxon>Caldisericum</taxon>
    </lineage>
</organism>
<evidence type="ECO:0000256" key="5">
    <source>
        <dbReference type="ARBA" id="ARBA00022475"/>
    </source>
</evidence>
<keyword evidence="7 14" id="KW-0378">Hydrolase</keyword>
<feature type="transmembrane region" description="Helical" evidence="14">
    <location>
        <begin position="221"/>
        <end position="243"/>
    </location>
</feature>
<dbReference type="HAMAP" id="MF_01006">
    <property type="entry name" value="Undec_diphosphatase"/>
    <property type="match status" value="1"/>
</dbReference>
<dbReference type="GO" id="GO:0009252">
    <property type="term" value="P:peptidoglycan biosynthetic process"/>
    <property type="evidence" value="ECO:0007669"/>
    <property type="project" value="UniProtKB-KW"/>
</dbReference>
<dbReference type="Pfam" id="PF02673">
    <property type="entry name" value="BacA"/>
    <property type="match status" value="1"/>
</dbReference>
<name>A0A7U6GEP2_CALEA</name>
<keyword evidence="8 14" id="KW-1133">Transmembrane helix</keyword>
<keyword evidence="14" id="KW-0133">Cell shape</keyword>
<comment type="similarity">
    <text evidence="2 14">Belongs to the UppP family.</text>
</comment>
<comment type="catalytic activity">
    <reaction evidence="13 14">
        <text>di-trans,octa-cis-undecaprenyl diphosphate + H2O = di-trans,octa-cis-undecaprenyl phosphate + phosphate + H(+)</text>
        <dbReference type="Rhea" id="RHEA:28094"/>
        <dbReference type="ChEBI" id="CHEBI:15377"/>
        <dbReference type="ChEBI" id="CHEBI:15378"/>
        <dbReference type="ChEBI" id="CHEBI:43474"/>
        <dbReference type="ChEBI" id="CHEBI:58405"/>
        <dbReference type="ChEBI" id="CHEBI:60392"/>
        <dbReference type="EC" id="3.6.1.27"/>
    </reaction>
</comment>
<dbReference type="PANTHER" id="PTHR30622:SF2">
    <property type="entry name" value="UNDECAPRENYL-DIPHOSPHATASE"/>
    <property type="match status" value="1"/>
</dbReference>
<dbReference type="GO" id="GO:0046677">
    <property type="term" value="P:response to antibiotic"/>
    <property type="evidence" value="ECO:0007669"/>
    <property type="project" value="UniProtKB-UniRule"/>
</dbReference>
<dbReference type="GO" id="GO:0008360">
    <property type="term" value="P:regulation of cell shape"/>
    <property type="evidence" value="ECO:0007669"/>
    <property type="project" value="UniProtKB-KW"/>
</dbReference>
<evidence type="ECO:0000256" key="2">
    <source>
        <dbReference type="ARBA" id="ARBA00010621"/>
    </source>
</evidence>
<dbReference type="GO" id="GO:0005886">
    <property type="term" value="C:plasma membrane"/>
    <property type="evidence" value="ECO:0007669"/>
    <property type="project" value="UniProtKB-SubCell"/>
</dbReference>
<evidence type="ECO:0000256" key="13">
    <source>
        <dbReference type="ARBA" id="ARBA00047594"/>
    </source>
</evidence>
<dbReference type="AlphaFoldDB" id="A0A7U6GEP2"/>
<keyword evidence="14" id="KW-0961">Cell wall biogenesis/degradation</keyword>
<evidence type="ECO:0000313" key="16">
    <source>
        <dbReference type="Proteomes" id="UP000004793"/>
    </source>
</evidence>
<dbReference type="GO" id="GO:0050380">
    <property type="term" value="F:undecaprenyl-diphosphatase activity"/>
    <property type="evidence" value="ECO:0007669"/>
    <property type="project" value="UniProtKB-UniRule"/>
</dbReference>
<feature type="transmembrane region" description="Helical" evidence="14">
    <location>
        <begin position="189"/>
        <end position="209"/>
    </location>
</feature>
<protein>
    <recommendedName>
        <fullName evidence="4 14">Undecaprenyl-diphosphatase</fullName>
        <ecNumber evidence="3 14">3.6.1.27</ecNumber>
    </recommendedName>
    <alternativeName>
        <fullName evidence="12 14">Bacitracin resistance protein</fullName>
    </alternativeName>
    <alternativeName>
        <fullName evidence="11 14">Undecaprenyl pyrophosphate phosphatase</fullName>
    </alternativeName>
</protein>
<sequence length="268" mass="29147">MNGLKEAVILGIIQGATEFLPVSSSGHLVVIPALFHLQMPNLPFTMGLHAGTLLALIVYFYREVLGLFKGFFAIFKVKRNSEEEFYLKLLLMIVVAVIPAGIAGVLLSKKVDQLFSNPKAVSYMFLITGIFLVISSVFSDKARKSIKEMGITDALIVGIFQIFALPPGVSRSGSTITGGIISELNRESASKFSFLVAIPVILGAALLEVRSSSLIGFTFKDLAVGFIVSFIVGLLSLLAFFPLIKKTKFYVFAVYCFVIGIIGIFIFK</sequence>
<dbReference type="RefSeq" id="WP_014453402.1">
    <property type="nucleotide sequence ID" value="NC_017096.1"/>
</dbReference>
<evidence type="ECO:0000256" key="9">
    <source>
        <dbReference type="ARBA" id="ARBA00023136"/>
    </source>
</evidence>
<evidence type="ECO:0000256" key="14">
    <source>
        <dbReference type="HAMAP-Rule" id="MF_01006"/>
    </source>
</evidence>
<evidence type="ECO:0000256" key="3">
    <source>
        <dbReference type="ARBA" id="ARBA00012374"/>
    </source>
</evidence>
<dbReference type="KEGG" id="cex:CSE_08730"/>
<comment type="subcellular location">
    <subcellularLocation>
        <location evidence="14">Cell inner membrane</location>
        <topology evidence="14">Multi-pass membrane protein</topology>
    </subcellularLocation>
    <subcellularLocation>
        <location evidence="1">Cell membrane</location>
        <topology evidence="1">Multi-pass membrane protein</topology>
    </subcellularLocation>
</comment>
<reference evidence="15 16" key="1">
    <citation type="submission" date="2011-01" db="EMBL/GenBank/DDBJ databases">
        <title>Whole genome sequence of Caldisericum exile AZM16c01.</title>
        <authorList>
            <person name="Narita-Yamada S."/>
            <person name="Kawakoshi A."/>
            <person name="Nakamura S."/>
            <person name="Sasagawa M."/>
            <person name="Fukada J."/>
            <person name="Sekine M."/>
            <person name="Kato Y."/>
            <person name="Fukai R."/>
            <person name="Sasaki K."/>
            <person name="Hanamaki A."/>
            <person name="Narita H."/>
            <person name="Konno Y."/>
            <person name="Mori K."/>
            <person name="Yamazaki S."/>
            <person name="Suzuki K."/>
            <person name="Fujita N."/>
        </authorList>
    </citation>
    <scope>NUCLEOTIDE SEQUENCE [LARGE SCALE GENOMIC DNA]</scope>
    <source>
        <strain evidence="16">DSM 21853 / NBRC 104410 / AZM16c01</strain>
    </source>
</reference>
<dbReference type="PANTHER" id="PTHR30622">
    <property type="entry name" value="UNDECAPRENYL-DIPHOSPHATASE"/>
    <property type="match status" value="1"/>
</dbReference>
<keyword evidence="5 14" id="KW-1003">Cell membrane</keyword>
<dbReference type="EMBL" id="AP012051">
    <property type="protein sequence ID" value="BAL80999.1"/>
    <property type="molecule type" value="Genomic_DNA"/>
</dbReference>
<keyword evidence="14" id="KW-0573">Peptidoglycan synthesis</keyword>
<proteinExistence type="inferred from homology"/>
<evidence type="ECO:0000256" key="8">
    <source>
        <dbReference type="ARBA" id="ARBA00022989"/>
    </source>
</evidence>
<keyword evidence="6 14" id="KW-0812">Transmembrane</keyword>
<keyword evidence="10 14" id="KW-0046">Antibiotic resistance</keyword>
<keyword evidence="14" id="KW-0997">Cell inner membrane</keyword>
<comment type="miscellaneous">
    <text evidence="14">Bacitracin is thought to be involved in the inhibition of peptidoglycan synthesis by sequestering undecaprenyl diphosphate, thereby reducing the pool of lipid carrier available.</text>
</comment>
<feature type="transmembrane region" description="Helical" evidence="14">
    <location>
        <begin position="249"/>
        <end position="267"/>
    </location>
</feature>
<evidence type="ECO:0000256" key="7">
    <source>
        <dbReference type="ARBA" id="ARBA00022801"/>
    </source>
</evidence>
<keyword evidence="16" id="KW-1185">Reference proteome</keyword>
<evidence type="ECO:0000256" key="4">
    <source>
        <dbReference type="ARBA" id="ARBA00021581"/>
    </source>
</evidence>
<dbReference type="InterPro" id="IPR003824">
    <property type="entry name" value="UppP"/>
</dbReference>
<feature type="transmembrane region" description="Helical" evidence="14">
    <location>
        <begin position="120"/>
        <end position="138"/>
    </location>
</feature>
<evidence type="ECO:0000256" key="11">
    <source>
        <dbReference type="ARBA" id="ARBA00032707"/>
    </source>
</evidence>
<evidence type="ECO:0000256" key="12">
    <source>
        <dbReference type="ARBA" id="ARBA00032932"/>
    </source>
</evidence>
<evidence type="ECO:0000256" key="6">
    <source>
        <dbReference type="ARBA" id="ARBA00022692"/>
    </source>
</evidence>
<gene>
    <name evidence="14 15" type="primary">uppP</name>
    <name evidence="15" type="ordered locus">CSE_08730</name>
</gene>